<gene>
    <name evidence="1" type="ORF">BCY89_18365</name>
</gene>
<protein>
    <recommendedName>
        <fullName evidence="3">DUF4198 domain-containing protein</fullName>
    </recommendedName>
</protein>
<dbReference type="EMBL" id="MCAQ01000029">
    <property type="protein sequence ID" value="RKF30898.1"/>
    <property type="molecule type" value="Genomic_DNA"/>
</dbReference>
<evidence type="ECO:0000313" key="2">
    <source>
        <dbReference type="Proteomes" id="UP000286402"/>
    </source>
</evidence>
<sequence length="239" mass="27477">MRIILIFLIFLISRAESQASAFWMEVIPPAKNSSLVTVRVCYGYIDDLSVRHRTSGTEFESIKLFDFKIRATSGQESPLLLVKKADCWEGTFSAKANTFYQVIGINTKLPVIVRNAKDPSKNIRSIEYLYGEYGRSSTPGTLPIIAEGPYIQLIPQKDSYQILPYIYGKRPTKESTIRIFNPENWEKNIPVDTAANIVFRPTQKGMYMIRLDWYENSPGEDQGIPFMRIRHRCNYCLNL</sequence>
<accession>A0A420FD83</accession>
<keyword evidence="2" id="KW-1185">Reference proteome</keyword>
<dbReference type="Proteomes" id="UP000286402">
    <property type="component" value="Unassembled WGS sequence"/>
</dbReference>
<dbReference type="RefSeq" id="WP_120336326.1">
    <property type="nucleotide sequence ID" value="NZ_MCAQ01000029.1"/>
</dbReference>
<proteinExistence type="predicted"/>
<dbReference type="AlphaFoldDB" id="A0A420FD83"/>
<reference evidence="1 2" key="1">
    <citation type="submission" date="2016-07" db="EMBL/GenBank/DDBJ databases">
        <title>Genome analysis of Sphingobacterium siyangense T12B17.</title>
        <authorList>
            <person name="Xu D."/>
            <person name="Su Y."/>
            <person name="Zheng S."/>
        </authorList>
    </citation>
    <scope>NUCLEOTIDE SEQUENCE [LARGE SCALE GENOMIC DNA]</scope>
    <source>
        <strain evidence="1 2">T12B17</strain>
    </source>
</reference>
<name>A0A420FD83_9SPHI</name>
<evidence type="ECO:0008006" key="3">
    <source>
        <dbReference type="Google" id="ProtNLM"/>
    </source>
</evidence>
<evidence type="ECO:0000313" key="1">
    <source>
        <dbReference type="EMBL" id="RKF30898.1"/>
    </source>
</evidence>
<comment type="caution">
    <text evidence="1">The sequence shown here is derived from an EMBL/GenBank/DDBJ whole genome shotgun (WGS) entry which is preliminary data.</text>
</comment>
<organism evidence="1 2">
    <name type="scientific">Sphingobacterium siyangense</name>
    <dbReference type="NCBI Taxonomy" id="459529"/>
    <lineage>
        <taxon>Bacteria</taxon>
        <taxon>Pseudomonadati</taxon>
        <taxon>Bacteroidota</taxon>
        <taxon>Sphingobacteriia</taxon>
        <taxon>Sphingobacteriales</taxon>
        <taxon>Sphingobacteriaceae</taxon>
        <taxon>Sphingobacterium</taxon>
    </lineage>
</organism>